<sequence length="153" mass="15612">MYSSSNTNSSQTAHTPPVVRHSSSSVLPTLSSNVSSITTSPSKFNPLKSGSNNNSSRDQSKSSSNSPVSLGTFALGDLIKEQLHSQGQDKRSGQGQVIKDASPGPVEVNAAGKVLMMLKSRTASTSESAGSGSSDGAGDSGQNVKASIESILN</sequence>
<dbReference type="EMBL" id="BSXS01014940">
    <property type="protein sequence ID" value="GMF06195.1"/>
    <property type="molecule type" value="Genomic_DNA"/>
</dbReference>
<name>A0ACB5UBE8_AMBMO</name>
<gene>
    <name evidence="1" type="ORF">Amon02_001259700</name>
</gene>
<organism evidence="1 2">
    <name type="scientific">Ambrosiozyma monospora</name>
    <name type="common">Yeast</name>
    <name type="synonym">Endomycopsis monosporus</name>
    <dbReference type="NCBI Taxonomy" id="43982"/>
    <lineage>
        <taxon>Eukaryota</taxon>
        <taxon>Fungi</taxon>
        <taxon>Dikarya</taxon>
        <taxon>Ascomycota</taxon>
        <taxon>Saccharomycotina</taxon>
        <taxon>Pichiomycetes</taxon>
        <taxon>Pichiales</taxon>
        <taxon>Pichiaceae</taxon>
        <taxon>Ambrosiozyma</taxon>
    </lineage>
</organism>
<reference evidence="1" key="1">
    <citation type="submission" date="2023-04" db="EMBL/GenBank/DDBJ databases">
        <title>Ambrosiozyma monospora NBRC 10751.</title>
        <authorList>
            <person name="Ichikawa N."/>
            <person name="Sato H."/>
            <person name="Tonouchi N."/>
        </authorList>
    </citation>
    <scope>NUCLEOTIDE SEQUENCE</scope>
    <source>
        <strain evidence="1">NBRC 10751</strain>
    </source>
</reference>
<keyword evidence="2" id="KW-1185">Reference proteome</keyword>
<evidence type="ECO:0000313" key="2">
    <source>
        <dbReference type="Proteomes" id="UP001165064"/>
    </source>
</evidence>
<comment type="caution">
    <text evidence="1">The sequence shown here is derived from an EMBL/GenBank/DDBJ whole genome shotgun (WGS) entry which is preliminary data.</text>
</comment>
<protein>
    <submittedName>
        <fullName evidence="1">Unnamed protein product</fullName>
    </submittedName>
</protein>
<proteinExistence type="predicted"/>
<dbReference type="Proteomes" id="UP001165064">
    <property type="component" value="Unassembled WGS sequence"/>
</dbReference>
<accession>A0ACB5UBE8</accession>
<evidence type="ECO:0000313" key="1">
    <source>
        <dbReference type="EMBL" id="GMF06195.1"/>
    </source>
</evidence>